<name>A0A8B6MB26_METTU</name>
<dbReference type="InterPro" id="IPR027417">
    <property type="entry name" value="P-loop_NTPase"/>
</dbReference>
<protein>
    <submittedName>
        <fullName evidence="1">ATPase</fullName>
    </submittedName>
</protein>
<dbReference type="Pfam" id="PF13481">
    <property type="entry name" value="AAA_25"/>
    <property type="match status" value="1"/>
</dbReference>
<proteinExistence type="predicted"/>
<dbReference type="Gene3D" id="3.40.50.300">
    <property type="entry name" value="P-loop containing nucleotide triphosphate hydrolases"/>
    <property type="match status" value="1"/>
</dbReference>
<reference evidence="1 2" key="1">
    <citation type="submission" date="2019-05" db="EMBL/GenBank/DDBJ databases">
        <authorList>
            <person name="Farhan Ul Haque M."/>
        </authorList>
    </citation>
    <scope>NUCLEOTIDE SEQUENCE [LARGE SCALE GENOMIC DNA]</scope>
    <source>
        <strain evidence="1">2</strain>
    </source>
</reference>
<dbReference type="EMBL" id="CABFMQ020000131">
    <property type="protein sequence ID" value="VTZ52190.1"/>
    <property type="molecule type" value="Genomic_DNA"/>
</dbReference>
<organism evidence="1 2">
    <name type="scientific">Methylocella tundrae</name>
    <dbReference type="NCBI Taxonomy" id="227605"/>
    <lineage>
        <taxon>Bacteria</taxon>
        <taxon>Pseudomonadati</taxon>
        <taxon>Pseudomonadota</taxon>
        <taxon>Alphaproteobacteria</taxon>
        <taxon>Hyphomicrobiales</taxon>
        <taxon>Beijerinckiaceae</taxon>
        <taxon>Methylocella</taxon>
    </lineage>
</organism>
<dbReference type="RefSeq" id="WP_174513835.1">
    <property type="nucleotide sequence ID" value="NZ_CABFMQ020000131.1"/>
</dbReference>
<sequence length="386" mass="41587">MSQHSLAPPPIDDGYLDSLMDFGATTVEAPHPELKIVGADSLARAPAPERRWLVPGMIPLEKTTLLYGNGGDGKSLLALQLGIAVATATDWIGRTPEPGGVLMISAEDDIPEIHRRLADIIEGRDYIDRNALANLKIVDLAGREAVLAFPDARGGVLRHSPLFGAIERLVEEQRPSLVIIDTLADTFGGDEIVRTQARQFLGLLTRLAMRFELAVLVLAHPSLSGMTSGSGTSGSTGWSNSVRSRLYLAPPKAAEGDRPNPALKQLSVMKANYGPTGETISLLWDRGRFVPAEGNRRSVLSAAEIDVLFLELLGRFTREGRNVTAKKGTSYAPSEFANHADGRSVGKDAFKQAMDRLLSARKIASVEEGSPSRRRSRLVIVDGEGL</sequence>
<keyword evidence="2" id="KW-1185">Reference proteome</keyword>
<evidence type="ECO:0000313" key="2">
    <source>
        <dbReference type="Proteomes" id="UP000485880"/>
    </source>
</evidence>
<gene>
    <name evidence="1" type="ORF">MPC4_70078</name>
</gene>
<dbReference type="Proteomes" id="UP000485880">
    <property type="component" value="Unassembled WGS sequence"/>
</dbReference>
<dbReference type="SUPFAM" id="SSF52540">
    <property type="entry name" value="P-loop containing nucleoside triphosphate hydrolases"/>
    <property type="match status" value="1"/>
</dbReference>
<evidence type="ECO:0000313" key="1">
    <source>
        <dbReference type="EMBL" id="VTZ52190.1"/>
    </source>
</evidence>
<comment type="caution">
    <text evidence="1">The sequence shown here is derived from an EMBL/GenBank/DDBJ whole genome shotgun (WGS) entry which is preliminary data.</text>
</comment>
<dbReference type="AlphaFoldDB" id="A0A8B6MB26"/>
<accession>A0A8B6MB26</accession>